<dbReference type="InterPro" id="IPR037171">
    <property type="entry name" value="NagB/RpiA_transferase-like"/>
</dbReference>
<name>A0A2H5F3E5_9RHOB</name>
<keyword evidence="4" id="KW-1185">Reference proteome</keyword>
<dbReference type="GO" id="GO:0008410">
    <property type="term" value="F:CoA-transferase activity"/>
    <property type="evidence" value="ECO:0007669"/>
    <property type="project" value="InterPro"/>
</dbReference>
<dbReference type="Gene3D" id="3.40.1080.10">
    <property type="entry name" value="Glutaconate Coenzyme A-transferase"/>
    <property type="match status" value="1"/>
</dbReference>
<dbReference type="KEGG" id="pzh:CX676_00770"/>
<keyword evidence="2" id="KW-0808">Transferase</keyword>
<sequence>MHAWQIGEAIERIFIGAGFPALRVVHRLGLRFGFGRRLSGRRWPRNGAATGSGEAPAALRGTRTKCRGYLAEWRRVRDAGEESRCNPVPQLAACRDEERTARVIDKTCADPAAAIAPIGDGASVMVGGFGTSGIPYGLLNALAEKGARDLTIISNNAGEGEAGIAALLKLGLVAKVICSYPRTPGSVWFERRYKAGEVALEVMPQGTLAERMRAAGSGLGGFFTPTGYGTRLAEGKETRVIDGRGYLFEPPLSADFALIRGEAGDRWGNLTYHATARNFNPVMAMAARHSIAEVRHLSTEPLDPERVVTPGIFIASLCAYAVRP</sequence>
<dbReference type="Proteomes" id="UP000234530">
    <property type="component" value="Chromosome"/>
</dbReference>
<accession>A0A2H5F3E5</accession>
<evidence type="ECO:0000256" key="1">
    <source>
        <dbReference type="ARBA" id="ARBA00005612"/>
    </source>
</evidence>
<evidence type="ECO:0000313" key="3">
    <source>
        <dbReference type="EMBL" id="AUH66066.1"/>
    </source>
</evidence>
<dbReference type="NCBIfam" id="TIGR02429">
    <property type="entry name" value="pcaI_scoA_fam"/>
    <property type="match status" value="1"/>
</dbReference>
<proteinExistence type="inferred from homology"/>
<reference evidence="3 4" key="1">
    <citation type="journal article" date="2013" name="Antonie Van Leeuwenhoek">
        <title>Paracoccus zhejiangensis sp. nov., isolated from activated sludge in wastewater-treatment system.</title>
        <authorList>
            <person name="Wu Z.G."/>
            <person name="Zhang D.F."/>
            <person name="Liu Y.L."/>
            <person name="Wang F."/>
            <person name="Jiang X."/>
            <person name="Li C."/>
            <person name="Li S.P."/>
            <person name="Hong Q."/>
            <person name="Li W.J."/>
        </authorList>
    </citation>
    <scope>NUCLEOTIDE SEQUENCE [LARGE SCALE GENOMIC DNA]</scope>
    <source>
        <strain evidence="3 4">J6</strain>
    </source>
</reference>
<evidence type="ECO:0000256" key="2">
    <source>
        <dbReference type="ARBA" id="ARBA00022679"/>
    </source>
</evidence>
<dbReference type="PANTHER" id="PTHR13707:SF60">
    <property type="entry name" value="ACETATE COA-TRANSFERASE SUBUNIT ALPHA"/>
    <property type="match status" value="1"/>
</dbReference>
<dbReference type="PANTHER" id="PTHR13707">
    <property type="entry name" value="KETOACID-COENZYME A TRANSFERASE"/>
    <property type="match status" value="1"/>
</dbReference>
<evidence type="ECO:0000313" key="4">
    <source>
        <dbReference type="Proteomes" id="UP000234530"/>
    </source>
</evidence>
<dbReference type="PROSITE" id="PS01273">
    <property type="entry name" value="COA_TRANSF_1"/>
    <property type="match status" value="1"/>
</dbReference>
<protein>
    <recommendedName>
        <fullName evidence="5">3-oxoadipate CoA-transferase</fullName>
    </recommendedName>
</protein>
<comment type="similarity">
    <text evidence="1">Belongs to the 3-oxoacid CoA-transferase subunit A family.</text>
</comment>
<dbReference type="SUPFAM" id="SSF100950">
    <property type="entry name" value="NagB/RpiA/CoA transferase-like"/>
    <property type="match status" value="1"/>
</dbReference>
<dbReference type="OrthoDB" id="9777193at2"/>
<dbReference type="InterPro" id="IPR012792">
    <property type="entry name" value="3-oxoacid_CoA-transf_A"/>
</dbReference>
<dbReference type="SMART" id="SM00882">
    <property type="entry name" value="CoA_trans"/>
    <property type="match status" value="1"/>
</dbReference>
<dbReference type="EMBL" id="CP025430">
    <property type="protein sequence ID" value="AUH66066.1"/>
    <property type="molecule type" value="Genomic_DNA"/>
</dbReference>
<gene>
    <name evidence="3" type="ORF">CX676_00770</name>
</gene>
<dbReference type="Pfam" id="PF01144">
    <property type="entry name" value="CoA_trans"/>
    <property type="match status" value="1"/>
</dbReference>
<dbReference type="InterPro" id="IPR004165">
    <property type="entry name" value="CoA_trans_fam_I"/>
</dbReference>
<organism evidence="3 4">
    <name type="scientific">Paracoccus zhejiangensis</name>
    <dbReference type="NCBI Taxonomy" id="1077935"/>
    <lineage>
        <taxon>Bacteria</taxon>
        <taxon>Pseudomonadati</taxon>
        <taxon>Pseudomonadota</taxon>
        <taxon>Alphaproteobacteria</taxon>
        <taxon>Rhodobacterales</taxon>
        <taxon>Paracoccaceae</taxon>
        <taxon>Paracoccus</taxon>
    </lineage>
</organism>
<dbReference type="AlphaFoldDB" id="A0A2H5F3E5"/>
<evidence type="ECO:0008006" key="5">
    <source>
        <dbReference type="Google" id="ProtNLM"/>
    </source>
</evidence>
<dbReference type="InterPro" id="IPR004163">
    <property type="entry name" value="CoA_transf_BS"/>
</dbReference>